<protein>
    <submittedName>
        <fullName evidence="2">Uncharacterized protein</fullName>
    </submittedName>
</protein>
<dbReference type="Proteomes" id="UP000016933">
    <property type="component" value="Unassembled WGS sequence"/>
</dbReference>
<reference evidence="2 3" key="2">
    <citation type="journal article" date="2012" name="PLoS Pathog.">
        <title>Diverse lifestyles and strategies of plant pathogenesis encoded in the genomes of eighteen Dothideomycetes fungi.</title>
        <authorList>
            <person name="Ohm R.A."/>
            <person name="Feau N."/>
            <person name="Henrissat B."/>
            <person name="Schoch C.L."/>
            <person name="Horwitz B.A."/>
            <person name="Barry K.W."/>
            <person name="Condon B.J."/>
            <person name="Copeland A.C."/>
            <person name="Dhillon B."/>
            <person name="Glaser F."/>
            <person name="Hesse C.N."/>
            <person name="Kosti I."/>
            <person name="LaButti K."/>
            <person name="Lindquist E.A."/>
            <person name="Lucas S."/>
            <person name="Salamov A.A."/>
            <person name="Bradshaw R.E."/>
            <person name="Ciuffetti L."/>
            <person name="Hamelin R.C."/>
            <person name="Kema G.H.J."/>
            <person name="Lawrence C."/>
            <person name="Scott J.A."/>
            <person name="Spatafora J.W."/>
            <person name="Turgeon B.G."/>
            <person name="de Wit P.J.G.M."/>
            <person name="Zhong S."/>
            <person name="Goodwin S.B."/>
            <person name="Grigoriev I.V."/>
        </authorList>
    </citation>
    <scope>NUCLEOTIDE SEQUENCE [LARGE SCALE GENOMIC DNA]</scope>
    <source>
        <strain evidence="3">NZE10 / CBS 128990</strain>
    </source>
</reference>
<evidence type="ECO:0000313" key="3">
    <source>
        <dbReference type="Proteomes" id="UP000016933"/>
    </source>
</evidence>
<accession>N1PU94</accession>
<dbReference type="EMBL" id="KB446536">
    <property type="protein sequence ID" value="EME47031.1"/>
    <property type="molecule type" value="Genomic_DNA"/>
</dbReference>
<keyword evidence="3" id="KW-1185">Reference proteome</keyword>
<proteinExistence type="predicted"/>
<sequence length="68" mass="7417">MAEDCSRHDRPADSSNVNVDVDVFHSPPTSDHEVSTTTSGRGHVNTINSSTLTGVSQDPPENYCDDKW</sequence>
<gene>
    <name evidence="2" type="ORF">DOTSEDRAFT_69119</name>
</gene>
<dbReference type="HOGENOM" id="CLU_2793938_0_0_1"/>
<reference evidence="3" key="1">
    <citation type="journal article" date="2012" name="PLoS Genet.">
        <title>The genomes of the fungal plant pathogens Cladosporium fulvum and Dothistroma septosporum reveal adaptation to different hosts and lifestyles but also signatures of common ancestry.</title>
        <authorList>
            <person name="de Wit P.J.G.M."/>
            <person name="van der Burgt A."/>
            <person name="Oekmen B."/>
            <person name="Stergiopoulos I."/>
            <person name="Abd-Elsalam K.A."/>
            <person name="Aerts A.L."/>
            <person name="Bahkali A.H."/>
            <person name="Beenen H.G."/>
            <person name="Chettri P."/>
            <person name="Cox M.P."/>
            <person name="Datema E."/>
            <person name="de Vries R.P."/>
            <person name="Dhillon B."/>
            <person name="Ganley A.R."/>
            <person name="Griffiths S.A."/>
            <person name="Guo Y."/>
            <person name="Hamelin R.C."/>
            <person name="Henrissat B."/>
            <person name="Kabir M.S."/>
            <person name="Jashni M.K."/>
            <person name="Kema G."/>
            <person name="Klaubauf S."/>
            <person name="Lapidus A."/>
            <person name="Levasseur A."/>
            <person name="Lindquist E."/>
            <person name="Mehrabi R."/>
            <person name="Ohm R.A."/>
            <person name="Owen T.J."/>
            <person name="Salamov A."/>
            <person name="Schwelm A."/>
            <person name="Schijlen E."/>
            <person name="Sun H."/>
            <person name="van den Burg H.A."/>
            <person name="van Ham R.C.H.J."/>
            <person name="Zhang S."/>
            <person name="Goodwin S.B."/>
            <person name="Grigoriev I.V."/>
            <person name="Collemare J."/>
            <person name="Bradshaw R.E."/>
        </authorList>
    </citation>
    <scope>NUCLEOTIDE SEQUENCE [LARGE SCALE GENOMIC DNA]</scope>
    <source>
        <strain evidence="3">NZE10 / CBS 128990</strain>
    </source>
</reference>
<feature type="compositionally biased region" description="Basic and acidic residues" evidence="1">
    <location>
        <begin position="1"/>
        <end position="12"/>
    </location>
</feature>
<evidence type="ECO:0000256" key="1">
    <source>
        <dbReference type="SAM" id="MobiDB-lite"/>
    </source>
</evidence>
<feature type="region of interest" description="Disordered" evidence="1">
    <location>
        <begin position="1"/>
        <end position="68"/>
    </location>
</feature>
<dbReference type="AlphaFoldDB" id="N1PU94"/>
<evidence type="ECO:0000313" key="2">
    <source>
        <dbReference type="EMBL" id="EME47031.1"/>
    </source>
</evidence>
<feature type="compositionally biased region" description="Polar residues" evidence="1">
    <location>
        <begin position="35"/>
        <end position="56"/>
    </location>
</feature>
<name>N1PU94_DOTSN</name>
<organism evidence="2 3">
    <name type="scientific">Dothistroma septosporum (strain NZE10 / CBS 128990)</name>
    <name type="common">Red band needle blight fungus</name>
    <name type="synonym">Mycosphaerella pini</name>
    <dbReference type="NCBI Taxonomy" id="675120"/>
    <lineage>
        <taxon>Eukaryota</taxon>
        <taxon>Fungi</taxon>
        <taxon>Dikarya</taxon>
        <taxon>Ascomycota</taxon>
        <taxon>Pezizomycotina</taxon>
        <taxon>Dothideomycetes</taxon>
        <taxon>Dothideomycetidae</taxon>
        <taxon>Mycosphaerellales</taxon>
        <taxon>Mycosphaerellaceae</taxon>
        <taxon>Dothistroma</taxon>
    </lineage>
</organism>